<gene>
    <name evidence="2" type="ORF">METZ01_LOCUS132719</name>
</gene>
<reference evidence="2" key="1">
    <citation type="submission" date="2018-05" db="EMBL/GenBank/DDBJ databases">
        <authorList>
            <person name="Lanie J.A."/>
            <person name="Ng W.-L."/>
            <person name="Kazmierczak K.M."/>
            <person name="Andrzejewski T.M."/>
            <person name="Davidsen T.M."/>
            <person name="Wayne K.J."/>
            <person name="Tettelin H."/>
            <person name="Glass J.I."/>
            <person name="Rusch D."/>
            <person name="Podicherti R."/>
            <person name="Tsui H.-C.T."/>
            <person name="Winkler M.E."/>
        </authorList>
    </citation>
    <scope>NUCLEOTIDE SEQUENCE</scope>
</reference>
<evidence type="ECO:0000313" key="2">
    <source>
        <dbReference type="EMBL" id="SVA79865.1"/>
    </source>
</evidence>
<evidence type="ECO:0000256" key="1">
    <source>
        <dbReference type="SAM" id="Phobius"/>
    </source>
</evidence>
<keyword evidence="1" id="KW-0472">Membrane</keyword>
<proteinExistence type="predicted"/>
<keyword evidence="1" id="KW-0812">Transmembrane</keyword>
<dbReference type="AlphaFoldDB" id="A0A381YS70"/>
<protein>
    <submittedName>
        <fullName evidence="2">Uncharacterized protein</fullName>
    </submittedName>
</protein>
<feature type="transmembrane region" description="Helical" evidence="1">
    <location>
        <begin position="20"/>
        <end position="39"/>
    </location>
</feature>
<sequence length="41" mass="4617">MYNPPPSGDGSYWEPGFLEAMILVGLLIAYWTGWLGALWPF</sequence>
<organism evidence="2">
    <name type="scientific">marine metagenome</name>
    <dbReference type="NCBI Taxonomy" id="408172"/>
    <lineage>
        <taxon>unclassified sequences</taxon>
        <taxon>metagenomes</taxon>
        <taxon>ecological metagenomes</taxon>
    </lineage>
</organism>
<dbReference type="EMBL" id="UINC01018929">
    <property type="protein sequence ID" value="SVA79865.1"/>
    <property type="molecule type" value="Genomic_DNA"/>
</dbReference>
<keyword evidence="1" id="KW-1133">Transmembrane helix</keyword>
<name>A0A381YS70_9ZZZZ</name>
<accession>A0A381YS70</accession>